<organism evidence="13">
    <name type="scientific">Soboliphyme baturini</name>
    <dbReference type="NCBI Taxonomy" id="241478"/>
    <lineage>
        <taxon>Eukaryota</taxon>
        <taxon>Metazoa</taxon>
        <taxon>Ecdysozoa</taxon>
        <taxon>Nematoda</taxon>
        <taxon>Enoplea</taxon>
        <taxon>Dorylaimia</taxon>
        <taxon>Dioctophymatida</taxon>
        <taxon>Dioctophymatoidea</taxon>
        <taxon>Soboliphymatidae</taxon>
        <taxon>Soboliphyme</taxon>
    </lineage>
</organism>
<dbReference type="InterPro" id="IPR036236">
    <property type="entry name" value="Znf_C2H2_sf"/>
</dbReference>
<feature type="domain" description="C2H2-type" evidence="10">
    <location>
        <begin position="129"/>
        <end position="156"/>
    </location>
</feature>
<keyword evidence="5" id="KW-0862">Zinc</keyword>
<evidence type="ECO:0000313" key="11">
    <source>
        <dbReference type="EMBL" id="VDO95201.1"/>
    </source>
</evidence>
<dbReference type="InterPro" id="IPR013087">
    <property type="entry name" value="Znf_C2H2_type"/>
</dbReference>
<evidence type="ECO:0000259" key="10">
    <source>
        <dbReference type="PROSITE" id="PS50157"/>
    </source>
</evidence>
<dbReference type="FunFam" id="3.30.160.60:FF:001289">
    <property type="entry name" value="Zinc finger protein 574"/>
    <property type="match status" value="1"/>
</dbReference>
<accession>A0A183IDK1</accession>
<dbReference type="GO" id="GO:0008270">
    <property type="term" value="F:zinc ion binding"/>
    <property type="evidence" value="ECO:0007669"/>
    <property type="project" value="UniProtKB-KW"/>
</dbReference>
<feature type="domain" description="C2H2-type" evidence="10">
    <location>
        <begin position="101"/>
        <end position="128"/>
    </location>
</feature>
<evidence type="ECO:0000256" key="7">
    <source>
        <dbReference type="ARBA" id="ARBA00023163"/>
    </source>
</evidence>
<dbReference type="PANTHER" id="PTHR23235">
    <property type="entry name" value="KRUEPPEL-LIKE TRANSCRIPTION FACTOR"/>
    <property type="match status" value="1"/>
</dbReference>
<evidence type="ECO:0000256" key="4">
    <source>
        <dbReference type="ARBA" id="ARBA00022771"/>
    </source>
</evidence>
<comment type="subcellular location">
    <subcellularLocation>
        <location evidence="1">Nucleus</location>
    </subcellularLocation>
</comment>
<proteinExistence type="predicted"/>
<dbReference type="WBParaSite" id="SBAD_0000178301-mRNA-1">
    <property type="protein sequence ID" value="SBAD_0000178301-mRNA-1"/>
    <property type="gene ID" value="SBAD_0000178301"/>
</dbReference>
<evidence type="ECO:0000256" key="9">
    <source>
        <dbReference type="PROSITE-ProRule" id="PRU00042"/>
    </source>
</evidence>
<dbReference type="Gene3D" id="3.30.160.60">
    <property type="entry name" value="Classic Zinc Finger"/>
    <property type="match status" value="2"/>
</dbReference>
<evidence type="ECO:0000313" key="13">
    <source>
        <dbReference type="WBParaSite" id="SBAD_0000178301-mRNA-1"/>
    </source>
</evidence>
<dbReference type="OrthoDB" id="6077919at2759"/>
<reference evidence="13" key="1">
    <citation type="submission" date="2016-06" db="UniProtKB">
        <authorList>
            <consortium name="WormBaseParasite"/>
        </authorList>
    </citation>
    <scope>IDENTIFICATION</scope>
</reference>
<evidence type="ECO:0000256" key="8">
    <source>
        <dbReference type="ARBA" id="ARBA00023242"/>
    </source>
</evidence>
<dbReference type="Proteomes" id="UP000270296">
    <property type="component" value="Unassembled WGS sequence"/>
</dbReference>
<sequence length="285" mass="32449">MKFISGWNSKGEELVTVLALPVDLYNKGYTEKCTSTYKYPKMKSTLPAKEEMNERLRESELTAIQKYSASIQSPKEMEFCLSTPGHYQTEHENTHTGVKPFQCKVCLMSFSRRSTLWNHRRKHSDKKPFSCSTCGRAFRWKNSLKAHIERHRLDGEKTFSSDLETAPDTSLCKTATNYERGRNFAAASSLASAPSNLLRRNSHIMANFKIVGELALANKELGRSVCSARLYCNSGVRNQRLLAIALRRRQHGRMTRLMLLVRIAGTEKAFTLLGENISYPLKNEN</sequence>
<keyword evidence="8" id="KW-0539">Nucleus</keyword>
<gene>
    <name evidence="11" type="ORF">SBAD_LOCUS1695</name>
</gene>
<keyword evidence="6" id="KW-0805">Transcription regulation</keyword>
<dbReference type="GO" id="GO:0005634">
    <property type="term" value="C:nucleus"/>
    <property type="evidence" value="ECO:0007669"/>
    <property type="project" value="UniProtKB-SubCell"/>
</dbReference>
<dbReference type="PROSITE" id="PS50157">
    <property type="entry name" value="ZINC_FINGER_C2H2_2"/>
    <property type="match status" value="2"/>
</dbReference>
<evidence type="ECO:0000256" key="6">
    <source>
        <dbReference type="ARBA" id="ARBA00023015"/>
    </source>
</evidence>
<dbReference type="PROSITE" id="PS00028">
    <property type="entry name" value="ZINC_FINGER_C2H2_1"/>
    <property type="match status" value="2"/>
</dbReference>
<evidence type="ECO:0000256" key="5">
    <source>
        <dbReference type="ARBA" id="ARBA00022833"/>
    </source>
</evidence>
<dbReference type="EMBL" id="UZAM01006917">
    <property type="protein sequence ID" value="VDO95201.1"/>
    <property type="molecule type" value="Genomic_DNA"/>
</dbReference>
<evidence type="ECO:0000256" key="2">
    <source>
        <dbReference type="ARBA" id="ARBA00022723"/>
    </source>
</evidence>
<dbReference type="GO" id="GO:0000981">
    <property type="term" value="F:DNA-binding transcription factor activity, RNA polymerase II-specific"/>
    <property type="evidence" value="ECO:0007669"/>
    <property type="project" value="TreeGrafter"/>
</dbReference>
<evidence type="ECO:0000256" key="1">
    <source>
        <dbReference type="ARBA" id="ARBA00004123"/>
    </source>
</evidence>
<keyword evidence="3" id="KW-0677">Repeat</keyword>
<keyword evidence="2" id="KW-0479">Metal-binding</keyword>
<dbReference type="SMART" id="SM00355">
    <property type="entry name" value="ZnF_C2H2"/>
    <property type="match status" value="2"/>
</dbReference>
<protein>
    <submittedName>
        <fullName evidence="13">C2H2-type domain-containing protein</fullName>
    </submittedName>
</protein>
<dbReference type="FunFam" id="3.30.160.60:FF:000502">
    <property type="entry name" value="Zinc finger protein 710"/>
    <property type="match status" value="1"/>
</dbReference>
<keyword evidence="12" id="KW-1185">Reference proteome</keyword>
<name>A0A183IDK1_9BILA</name>
<evidence type="ECO:0000313" key="12">
    <source>
        <dbReference type="Proteomes" id="UP000270296"/>
    </source>
</evidence>
<evidence type="ECO:0000256" key="3">
    <source>
        <dbReference type="ARBA" id="ARBA00022737"/>
    </source>
</evidence>
<dbReference type="Pfam" id="PF00096">
    <property type="entry name" value="zf-C2H2"/>
    <property type="match status" value="2"/>
</dbReference>
<reference evidence="11 12" key="2">
    <citation type="submission" date="2018-11" db="EMBL/GenBank/DDBJ databases">
        <authorList>
            <consortium name="Pathogen Informatics"/>
        </authorList>
    </citation>
    <scope>NUCLEOTIDE SEQUENCE [LARGE SCALE GENOMIC DNA]</scope>
</reference>
<dbReference type="PANTHER" id="PTHR23235:SF120">
    <property type="entry name" value="KRUPPEL-LIKE FACTOR 15"/>
    <property type="match status" value="1"/>
</dbReference>
<keyword evidence="4 9" id="KW-0863">Zinc-finger</keyword>
<dbReference type="GO" id="GO:0000978">
    <property type="term" value="F:RNA polymerase II cis-regulatory region sequence-specific DNA binding"/>
    <property type="evidence" value="ECO:0007669"/>
    <property type="project" value="TreeGrafter"/>
</dbReference>
<dbReference type="SUPFAM" id="SSF57667">
    <property type="entry name" value="beta-beta-alpha zinc fingers"/>
    <property type="match status" value="1"/>
</dbReference>
<dbReference type="AlphaFoldDB" id="A0A183IDK1"/>
<keyword evidence="7" id="KW-0804">Transcription</keyword>